<feature type="transmembrane region" description="Helical" evidence="1">
    <location>
        <begin position="87"/>
        <end position="108"/>
    </location>
</feature>
<organism evidence="3 4">
    <name type="scientific">Pisolithus microcarpus 441</name>
    <dbReference type="NCBI Taxonomy" id="765257"/>
    <lineage>
        <taxon>Eukaryota</taxon>
        <taxon>Fungi</taxon>
        <taxon>Dikarya</taxon>
        <taxon>Basidiomycota</taxon>
        <taxon>Agaricomycotina</taxon>
        <taxon>Agaricomycetes</taxon>
        <taxon>Agaricomycetidae</taxon>
        <taxon>Boletales</taxon>
        <taxon>Sclerodermatineae</taxon>
        <taxon>Pisolithaceae</taxon>
        <taxon>Pisolithus</taxon>
    </lineage>
</organism>
<feature type="domain" description="DUF6533" evidence="2">
    <location>
        <begin position="11"/>
        <end position="56"/>
    </location>
</feature>
<gene>
    <name evidence="3" type="ORF">PISMIDRAFT_676934</name>
</gene>
<feature type="transmembrane region" description="Helical" evidence="1">
    <location>
        <begin position="164"/>
        <end position="183"/>
    </location>
</feature>
<evidence type="ECO:0000313" key="4">
    <source>
        <dbReference type="Proteomes" id="UP000054018"/>
    </source>
</evidence>
<dbReference type="Pfam" id="PF20151">
    <property type="entry name" value="DUF6533"/>
    <property type="match status" value="1"/>
</dbReference>
<keyword evidence="1" id="KW-0812">Transmembrane</keyword>
<reference evidence="3 4" key="1">
    <citation type="submission" date="2014-04" db="EMBL/GenBank/DDBJ databases">
        <authorList>
            <consortium name="DOE Joint Genome Institute"/>
            <person name="Kuo A."/>
            <person name="Kohler A."/>
            <person name="Costa M.D."/>
            <person name="Nagy L.G."/>
            <person name="Floudas D."/>
            <person name="Copeland A."/>
            <person name="Barry K.W."/>
            <person name="Cichocki N."/>
            <person name="Veneault-Fourrey C."/>
            <person name="LaButti K."/>
            <person name="Lindquist E.A."/>
            <person name="Lipzen A."/>
            <person name="Lundell T."/>
            <person name="Morin E."/>
            <person name="Murat C."/>
            <person name="Sun H."/>
            <person name="Tunlid A."/>
            <person name="Henrissat B."/>
            <person name="Grigoriev I.V."/>
            <person name="Hibbett D.S."/>
            <person name="Martin F."/>
            <person name="Nordberg H.P."/>
            <person name="Cantor M.N."/>
            <person name="Hua S.X."/>
        </authorList>
    </citation>
    <scope>NUCLEOTIDE SEQUENCE [LARGE SCALE GENOMIC DNA]</scope>
    <source>
        <strain evidence="3 4">441</strain>
    </source>
</reference>
<protein>
    <recommendedName>
        <fullName evidence="2">DUF6533 domain-containing protein</fullName>
    </recommendedName>
</protein>
<feature type="transmembrane region" description="Helical" evidence="1">
    <location>
        <begin position="115"/>
        <end position="134"/>
    </location>
</feature>
<keyword evidence="4" id="KW-1185">Reference proteome</keyword>
<evidence type="ECO:0000313" key="3">
    <source>
        <dbReference type="EMBL" id="KIK25650.1"/>
    </source>
</evidence>
<dbReference type="AlphaFoldDB" id="A0A0C9YKX6"/>
<evidence type="ECO:0000259" key="2">
    <source>
        <dbReference type="Pfam" id="PF20151"/>
    </source>
</evidence>
<feature type="transmembrane region" description="Helical" evidence="1">
    <location>
        <begin position="44"/>
        <end position="67"/>
    </location>
</feature>
<reference evidence="4" key="2">
    <citation type="submission" date="2015-01" db="EMBL/GenBank/DDBJ databases">
        <title>Evolutionary Origins and Diversification of the Mycorrhizal Mutualists.</title>
        <authorList>
            <consortium name="DOE Joint Genome Institute"/>
            <consortium name="Mycorrhizal Genomics Consortium"/>
            <person name="Kohler A."/>
            <person name="Kuo A."/>
            <person name="Nagy L.G."/>
            <person name="Floudas D."/>
            <person name="Copeland A."/>
            <person name="Barry K.W."/>
            <person name="Cichocki N."/>
            <person name="Veneault-Fourrey C."/>
            <person name="LaButti K."/>
            <person name="Lindquist E.A."/>
            <person name="Lipzen A."/>
            <person name="Lundell T."/>
            <person name="Morin E."/>
            <person name="Murat C."/>
            <person name="Riley R."/>
            <person name="Ohm R."/>
            <person name="Sun H."/>
            <person name="Tunlid A."/>
            <person name="Henrissat B."/>
            <person name="Grigoriev I.V."/>
            <person name="Hibbett D.S."/>
            <person name="Martin F."/>
        </authorList>
    </citation>
    <scope>NUCLEOTIDE SEQUENCE [LARGE SCALE GENOMIC DNA]</scope>
    <source>
        <strain evidence="4">441</strain>
    </source>
</reference>
<keyword evidence="1" id="KW-0472">Membrane</keyword>
<dbReference type="EMBL" id="KN833706">
    <property type="protein sequence ID" value="KIK25650.1"/>
    <property type="molecule type" value="Genomic_DNA"/>
</dbReference>
<feature type="transmembrane region" description="Helical" evidence="1">
    <location>
        <begin position="204"/>
        <end position="225"/>
    </location>
</feature>
<dbReference type="OrthoDB" id="2686513at2759"/>
<keyword evidence="1" id="KW-1133">Transmembrane helix</keyword>
<proteinExistence type="predicted"/>
<evidence type="ECO:0000256" key="1">
    <source>
        <dbReference type="SAM" id="Phobius"/>
    </source>
</evidence>
<dbReference type="Proteomes" id="UP000054018">
    <property type="component" value="Unassembled WGS sequence"/>
</dbReference>
<accession>A0A0C9YKX6</accession>
<dbReference type="HOGENOM" id="CLU_035509_7_3_1"/>
<name>A0A0C9YKX6_9AGAM</name>
<dbReference type="InterPro" id="IPR045340">
    <property type="entry name" value="DUF6533"/>
</dbReference>
<feature type="transmembrane region" description="Helical" evidence="1">
    <location>
        <begin position="6"/>
        <end position="24"/>
    </location>
</feature>
<sequence length="285" mass="31982">MYSGINVAASFNLAAYVLYMYDYALTFGREVDLFWCQPRRTWAFALFIANRYVALFGRIPAFMVNFLVDSGGSNSPRCQSLHMGDQIIMGILQFIGSVIMMMRVYAFYDQDRRILGLFIIVGLISAGLCCWAFLYHGPPQPPPKYAVQVGCLGPIYPSQGPRYAAAWGGQLLLDALVFVSMLWKLLRIDTMGQRTFLDMVLRDGAMYFAVMTAMNVANITMFLVADPYVKSVLSSPTNLLCAAMISRLMMNLRDPKIRGVGVSTGREFTNEPWDPATYSEVHRNA</sequence>